<dbReference type="GO" id="GO:0008540">
    <property type="term" value="C:proteasome regulatory particle, base subcomplex"/>
    <property type="evidence" value="ECO:0007669"/>
    <property type="project" value="TreeGrafter"/>
</dbReference>
<evidence type="ECO:0000313" key="5">
    <source>
        <dbReference type="Proteomes" id="UP000784294"/>
    </source>
</evidence>
<accession>A0A3S5BNL4</accession>
<dbReference type="AlphaFoldDB" id="A0A3S5BNL4"/>
<evidence type="ECO:0000256" key="2">
    <source>
        <dbReference type="SAM" id="Phobius"/>
    </source>
</evidence>
<dbReference type="Gene3D" id="1.25.10.10">
    <property type="entry name" value="Leucine-rich Repeat Variant"/>
    <property type="match status" value="1"/>
</dbReference>
<dbReference type="PANTHER" id="PTHR10943">
    <property type="entry name" value="26S PROTEASOME NON-ATPASE REGULATORY SUBUNIT"/>
    <property type="match status" value="1"/>
</dbReference>
<dbReference type="InterPro" id="IPR040623">
    <property type="entry name" value="RPN2_C"/>
</dbReference>
<feature type="transmembrane region" description="Helical" evidence="2">
    <location>
        <begin position="12"/>
        <end position="36"/>
    </location>
</feature>
<dbReference type="OrthoDB" id="261572at2759"/>
<dbReference type="InterPro" id="IPR011989">
    <property type="entry name" value="ARM-like"/>
</dbReference>
<comment type="caution">
    <text evidence="4">The sequence shown here is derived from an EMBL/GenBank/DDBJ whole genome shotgun (WGS) entry which is preliminary data.</text>
</comment>
<feature type="transmembrane region" description="Helical" evidence="2">
    <location>
        <begin position="56"/>
        <end position="78"/>
    </location>
</feature>
<dbReference type="Pfam" id="PF18004">
    <property type="entry name" value="RPN2_C"/>
    <property type="match status" value="2"/>
</dbReference>
<feature type="domain" description="26S proteasome regulatory subunit RPN2 C-terminal" evidence="3">
    <location>
        <begin position="141"/>
        <end position="188"/>
    </location>
</feature>
<keyword evidence="5" id="KW-1185">Reference proteome</keyword>
<dbReference type="GO" id="GO:0043161">
    <property type="term" value="P:proteasome-mediated ubiquitin-dependent protein catabolic process"/>
    <property type="evidence" value="ECO:0007669"/>
    <property type="project" value="TreeGrafter"/>
</dbReference>
<keyword evidence="2" id="KW-0812">Transmembrane</keyword>
<evidence type="ECO:0000259" key="3">
    <source>
        <dbReference type="Pfam" id="PF18004"/>
    </source>
</evidence>
<evidence type="ECO:0000313" key="4">
    <source>
        <dbReference type="EMBL" id="VEL10889.1"/>
    </source>
</evidence>
<name>A0A3S5BNL4_9PLAT</name>
<sequence length="205" mass="23194">MKIISDRHEDLMAKFGAIIACGILDAGGCNMTISLQTRTGNANMVAAVGLLVFQNFWFWYPLTNFLSLAFSPTCIIALNKDLQMPKMQFRSNAKPSTFAYPPPLQVEKEKKKEKVETAILSITAKHRKKQQLLSARSCPKDDAAKSKEEKMEEPAFSLLNNPARVMRAQQRVLSLPEGSRYYMLKPINQVIQVLFYLAPTFIYDL</sequence>
<keyword evidence="1" id="KW-0677">Repeat</keyword>
<reference evidence="4" key="1">
    <citation type="submission" date="2018-11" db="EMBL/GenBank/DDBJ databases">
        <authorList>
            <consortium name="Pathogen Informatics"/>
        </authorList>
    </citation>
    <scope>NUCLEOTIDE SEQUENCE</scope>
</reference>
<protein>
    <recommendedName>
        <fullName evidence="3">26S proteasome regulatory subunit RPN2 C-terminal domain-containing protein</fullName>
    </recommendedName>
</protein>
<dbReference type="PANTHER" id="PTHR10943:SF2">
    <property type="entry name" value="26S PROTEASOME NON-ATPASE REGULATORY SUBUNIT 1"/>
    <property type="match status" value="1"/>
</dbReference>
<keyword evidence="2" id="KW-1133">Transmembrane helix</keyword>
<gene>
    <name evidence="4" type="ORF">PXEA_LOCUS4329</name>
</gene>
<dbReference type="GO" id="GO:0005634">
    <property type="term" value="C:nucleus"/>
    <property type="evidence" value="ECO:0007669"/>
    <property type="project" value="TreeGrafter"/>
</dbReference>
<keyword evidence="2" id="KW-0472">Membrane</keyword>
<dbReference type="Proteomes" id="UP000784294">
    <property type="component" value="Unassembled WGS sequence"/>
</dbReference>
<organism evidence="4 5">
    <name type="scientific">Protopolystoma xenopodis</name>
    <dbReference type="NCBI Taxonomy" id="117903"/>
    <lineage>
        <taxon>Eukaryota</taxon>
        <taxon>Metazoa</taxon>
        <taxon>Spiralia</taxon>
        <taxon>Lophotrochozoa</taxon>
        <taxon>Platyhelminthes</taxon>
        <taxon>Monogenea</taxon>
        <taxon>Polyopisthocotylea</taxon>
        <taxon>Polystomatidea</taxon>
        <taxon>Polystomatidae</taxon>
        <taxon>Protopolystoma</taxon>
    </lineage>
</organism>
<evidence type="ECO:0000256" key="1">
    <source>
        <dbReference type="ARBA" id="ARBA00022737"/>
    </source>
</evidence>
<proteinExistence type="predicted"/>
<feature type="domain" description="26S proteasome regulatory subunit RPN2 C-terminal" evidence="3">
    <location>
        <begin position="73"/>
        <end position="134"/>
    </location>
</feature>
<dbReference type="GO" id="GO:0034515">
    <property type="term" value="C:proteasome storage granule"/>
    <property type="evidence" value="ECO:0007669"/>
    <property type="project" value="TreeGrafter"/>
</dbReference>
<dbReference type="EMBL" id="CAAALY010010218">
    <property type="protein sequence ID" value="VEL10889.1"/>
    <property type="molecule type" value="Genomic_DNA"/>
</dbReference>